<proteinExistence type="predicted"/>
<evidence type="ECO:0000313" key="2">
    <source>
        <dbReference type="EMBL" id="MCD9639436.1"/>
    </source>
</evidence>
<dbReference type="EMBL" id="JACEIK010002910">
    <property type="protein sequence ID" value="MCD9639436.1"/>
    <property type="molecule type" value="Genomic_DNA"/>
</dbReference>
<dbReference type="Proteomes" id="UP000823775">
    <property type="component" value="Unassembled WGS sequence"/>
</dbReference>
<organism evidence="2 3">
    <name type="scientific">Datura stramonium</name>
    <name type="common">Jimsonweed</name>
    <name type="synonym">Common thornapple</name>
    <dbReference type="NCBI Taxonomy" id="4076"/>
    <lineage>
        <taxon>Eukaryota</taxon>
        <taxon>Viridiplantae</taxon>
        <taxon>Streptophyta</taxon>
        <taxon>Embryophyta</taxon>
        <taxon>Tracheophyta</taxon>
        <taxon>Spermatophyta</taxon>
        <taxon>Magnoliopsida</taxon>
        <taxon>eudicotyledons</taxon>
        <taxon>Gunneridae</taxon>
        <taxon>Pentapetalae</taxon>
        <taxon>asterids</taxon>
        <taxon>lamiids</taxon>
        <taxon>Solanales</taxon>
        <taxon>Solanaceae</taxon>
        <taxon>Solanoideae</taxon>
        <taxon>Datureae</taxon>
        <taxon>Datura</taxon>
    </lineage>
</organism>
<feature type="compositionally biased region" description="Acidic residues" evidence="1">
    <location>
        <begin position="27"/>
        <end position="37"/>
    </location>
</feature>
<evidence type="ECO:0000256" key="1">
    <source>
        <dbReference type="SAM" id="MobiDB-lite"/>
    </source>
</evidence>
<feature type="region of interest" description="Disordered" evidence="1">
    <location>
        <begin position="1"/>
        <end position="42"/>
    </location>
</feature>
<gene>
    <name evidence="2" type="ORF">HAX54_023987</name>
</gene>
<reference evidence="2 3" key="1">
    <citation type="journal article" date="2021" name="BMC Genomics">
        <title>Datura genome reveals duplications of psychoactive alkaloid biosynthetic genes and high mutation rate following tissue culture.</title>
        <authorList>
            <person name="Rajewski A."/>
            <person name="Carter-House D."/>
            <person name="Stajich J."/>
            <person name="Litt A."/>
        </authorList>
    </citation>
    <scope>NUCLEOTIDE SEQUENCE [LARGE SCALE GENOMIC DNA]</scope>
    <source>
        <strain evidence="2">AR-01</strain>
    </source>
</reference>
<feature type="compositionally biased region" description="Basic and acidic residues" evidence="1">
    <location>
        <begin position="1"/>
        <end position="26"/>
    </location>
</feature>
<protein>
    <submittedName>
        <fullName evidence="2">Uncharacterized protein</fullName>
    </submittedName>
</protein>
<sequence>MRDRLLLRSQGEKDIVAEESGKKESAAEESAEQEQDSDPPTTLDARWMANIIAKAKKEVEWVTSRKPIYKASLNF</sequence>
<evidence type="ECO:0000313" key="3">
    <source>
        <dbReference type="Proteomes" id="UP000823775"/>
    </source>
</evidence>
<name>A0ABS8UZE0_DATST</name>
<accession>A0ABS8UZE0</accession>
<comment type="caution">
    <text evidence="2">The sequence shown here is derived from an EMBL/GenBank/DDBJ whole genome shotgun (WGS) entry which is preliminary data.</text>
</comment>
<keyword evidence="3" id="KW-1185">Reference proteome</keyword>